<dbReference type="InterPro" id="IPR006016">
    <property type="entry name" value="UspA"/>
</dbReference>
<dbReference type="RefSeq" id="WP_072556704.1">
    <property type="nucleotide sequence ID" value="NZ_CP018155.1"/>
</dbReference>
<accession>A0A1L3JM35</accession>
<dbReference type="InterPro" id="IPR006015">
    <property type="entry name" value="Universal_stress_UspA"/>
</dbReference>
<evidence type="ECO:0000313" key="3">
    <source>
        <dbReference type="EMBL" id="APG66181.1"/>
    </source>
</evidence>
<sequence>MRKILVPVDFSVSSEYASKLASRIAKKSDSEVHLLHMVELPTGIVDMGAGSNFSIPESMLYLRKVRDKLFDYKEKYFSKNTAIKHAIRFQKPYEGIEDYGNKIDANLIVMGSKGHSEFEEILIGSNTEKVVRNSKIPVLVVKKDQEKFKPKKLVFASSFKKGNKEAFEKFLDFAEKFNSQIHLLKINTPRKFESTQETKNKITEFIKDYNLPKHSVNVYSDSSIEKGVLNFSEEINADIIAMSTHGRSGLSHLFNNSVTKSLSKNALRPILTFRV</sequence>
<dbReference type="STRING" id="1850252.LPB136_12715"/>
<dbReference type="Proteomes" id="UP000181898">
    <property type="component" value="Chromosome"/>
</dbReference>
<dbReference type="InterPro" id="IPR014729">
    <property type="entry name" value="Rossmann-like_a/b/a_fold"/>
</dbReference>
<dbReference type="SUPFAM" id="SSF52402">
    <property type="entry name" value="Adenine nucleotide alpha hydrolases-like"/>
    <property type="match status" value="2"/>
</dbReference>
<evidence type="ECO:0000259" key="2">
    <source>
        <dbReference type="Pfam" id="PF00582"/>
    </source>
</evidence>
<protein>
    <submittedName>
        <fullName evidence="3">Universal stress protein</fullName>
    </submittedName>
</protein>
<dbReference type="KEGG" id="ten:LPB136_12715"/>
<comment type="similarity">
    <text evidence="1">Belongs to the universal stress protein A family.</text>
</comment>
<dbReference type="EMBL" id="CP018155">
    <property type="protein sequence ID" value="APG66181.1"/>
    <property type="molecule type" value="Genomic_DNA"/>
</dbReference>
<dbReference type="Pfam" id="PF00582">
    <property type="entry name" value="Usp"/>
    <property type="match status" value="2"/>
</dbReference>
<keyword evidence="4" id="KW-1185">Reference proteome</keyword>
<reference evidence="3 4" key="1">
    <citation type="submission" date="2016-11" db="EMBL/GenBank/DDBJ databases">
        <title>Tenacibaculum sp. LPB0136, isolated from marine environment.</title>
        <authorList>
            <person name="Kim E."/>
            <person name="Yi H."/>
        </authorList>
    </citation>
    <scope>NUCLEOTIDE SEQUENCE [LARGE SCALE GENOMIC DNA]</scope>
    <source>
        <strain evidence="3 4">LPB0136</strain>
    </source>
</reference>
<dbReference type="PANTHER" id="PTHR46268">
    <property type="entry name" value="STRESS RESPONSE PROTEIN NHAX"/>
    <property type="match status" value="1"/>
</dbReference>
<proteinExistence type="inferred from homology"/>
<dbReference type="PRINTS" id="PR01438">
    <property type="entry name" value="UNVRSLSTRESS"/>
</dbReference>
<dbReference type="PANTHER" id="PTHR46268:SF6">
    <property type="entry name" value="UNIVERSAL STRESS PROTEIN UP12"/>
    <property type="match status" value="1"/>
</dbReference>
<evidence type="ECO:0000313" key="4">
    <source>
        <dbReference type="Proteomes" id="UP000181898"/>
    </source>
</evidence>
<feature type="domain" description="UspA" evidence="2">
    <location>
        <begin position="1"/>
        <end position="142"/>
    </location>
</feature>
<name>A0A1L3JM35_9FLAO</name>
<dbReference type="Gene3D" id="3.40.50.620">
    <property type="entry name" value="HUPs"/>
    <property type="match status" value="2"/>
</dbReference>
<dbReference type="OrthoDB" id="9788959at2"/>
<dbReference type="AlphaFoldDB" id="A0A1L3JM35"/>
<dbReference type="CDD" id="cd00293">
    <property type="entry name" value="USP-like"/>
    <property type="match status" value="2"/>
</dbReference>
<organism evidence="3 4">
    <name type="scientific">Tenacibaculum todarodis</name>
    <dbReference type="NCBI Taxonomy" id="1850252"/>
    <lineage>
        <taxon>Bacteria</taxon>
        <taxon>Pseudomonadati</taxon>
        <taxon>Bacteroidota</taxon>
        <taxon>Flavobacteriia</taxon>
        <taxon>Flavobacteriales</taxon>
        <taxon>Flavobacteriaceae</taxon>
        <taxon>Tenacibaculum</taxon>
    </lineage>
</organism>
<feature type="domain" description="UspA" evidence="2">
    <location>
        <begin position="151"/>
        <end position="273"/>
    </location>
</feature>
<evidence type="ECO:0000256" key="1">
    <source>
        <dbReference type="ARBA" id="ARBA00008791"/>
    </source>
</evidence>
<gene>
    <name evidence="3" type="ORF">LPB136_12715</name>
</gene>